<accession>A0A518F0B8</accession>
<reference evidence="2 3" key="1">
    <citation type="submission" date="2019-02" db="EMBL/GenBank/DDBJ databases">
        <title>Deep-cultivation of Planctomycetes and their phenomic and genomic characterization uncovers novel biology.</title>
        <authorList>
            <person name="Wiegand S."/>
            <person name="Jogler M."/>
            <person name="Boedeker C."/>
            <person name="Pinto D."/>
            <person name="Vollmers J."/>
            <person name="Rivas-Marin E."/>
            <person name="Kohn T."/>
            <person name="Peeters S.H."/>
            <person name="Heuer A."/>
            <person name="Rast P."/>
            <person name="Oberbeckmann S."/>
            <person name="Bunk B."/>
            <person name="Jeske O."/>
            <person name="Meyerdierks A."/>
            <person name="Storesund J.E."/>
            <person name="Kallscheuer N."/>
            <person name="Luecker S."/>
            <person name="Lage O.M."/>
            <person name="Pohl T."/>
            <person name="Merkel B.J."/>
            <person name="Hornburger P."/>
            <person name="Mueller R.-W."/>
            <person name="Bruemmer F."/>
            <person name="Labrenz M."/>
            <person name="Spormann A.M."/>
            <person name="Op den Camp H."/>
            <person name="Overmann J."/>
            <person name="Amann R."/>
            <person name="Jetten M.S.M."/>
            <person name="Mascher T."/>
            <person name="Medema M.H."/>
            <person name="Devos D.P."/>
            <person name="Kaster A.-K."/>
            <person name="Ovreas L."/>
            <person name="Rohde M."/>
            <person name="Galperin M.Y."/>
            <person name="Jogler C."/>
        </authorList>
    </citation>
    <scope>NUCLEOTIDE SEQUENCE [LARGE SCALE GENOMIC DNA]</scope>
    <source>
        <strain evidence="2 3">Poly30</strain>
    </source>
</reference>
<feature type="chain" id="PRO_5021734957" description="Pectate lyase superfamily protein" evidence="1">
    <location>
        <begin position="19"/>
        <end position="240"/>
    </location>
</feature>
<evidence type="ECO:0000313" key="2">
    <source>
        <dbReference type="EMBL" id="QDV09786.1"/>
    </source>
</evidence>
<feature type="signal peptide" evidence="1">
    <location>
        <begin position="1"/>
        <end position="18"/>
    </location>
</feature>
<evidence type="ECO:0000313" key="3">
    <source>
        <dbReference type="Proteomes" id="UP000320390"/>
    </source>
</evidence>
<dbReference type="InterPro" id="IPR011050">
    <property type="entry name" value="Pectin_lyase_fold/virulence"/>
</dbReference>
<keyword evidence="1" id="KW-0732">Signal</keyword>
<dbReference type="SUPFAM" id="SSF51126">
    <property type="entry name" value="Pectin lyase-like"/>
    <property type="match status" value="1"/>
</dbReference>
<organism evidence="2 3">
    <name type="scientific">Saltatorellus ferox</name>
    <dbReference type="NCBI Taxonomy" id="2528018"/>
    <lineage>
        <taxon>Bacteria</taxon>
        <taxon>Pseudomonadati</taxon>
        <taxon>Planctomycetota</taxon>
        <taxon>Planctomycetia</taxon>
        <taxon>Planctomycetia incertae sedis</taxon>
        <taxon>Saltatorellus</taxon>
    </lineage>
</organism>
<dbReference type="Gene3D" id="2.160.20.10">
    <property type="entry name" value="Single-stranded right-handed beta-helix, Pectin lyase-like"/>
    <property type="match status" value="1"/>
</dbReference>
<dbReference type="InterPro" id="IPR012334">
    <property type="entry name" value="Pectin_lyas_fold"/>
</dbReference>
<protein>
    <recommendedName>
        <fullName evidence="4">Pectate lyase superfamily protein</fullName>
    </recommendedName>
</protein>
<sequence precursor="true">MRILFPALLVALATLSFADSTTQYDPSWASAPATSTIALDHDGALTDEQNGAIFKAAVSQLQPGDRLVVGDGTWSVDSLFQVSLVGTANAPIRIEAAPGAKPVLTRPDANRPSAPSAGAFEVGTYGRYTGTGTPSVNGQPRITSSGLPSVTSGPIQVNLEEAQGGVLAILFFYKSAGAAGPSFPAQRTILATDVHGDASTLLDIPSDPVFAGVTFDALWVARDAGAANGRSQTQIVRWTL</sequence>
<dbReference type="Proteomes" id="UP000320390">
    <property type="component" value="Chromosome"/>
</dbReference>
<name>A0A518F0B8_9BACT</name>
<evidence type="ECO:0008006" key="4">
    <source>
        <dbReference type="Google" id="ProtNLM"/>
    </source>
</evidence>
<dbReference type="OrthoDB" id="6475864at2"/>
<dbReference type="RefSeq" id="WP_145204789.1">
    <property type="nucleotide sequence ID" value="NZ_CP036434.1"/>
</dbReference>
<proteinExistence type="predicted"/>
<keyword evidence="3" id="KW-1185">Reference proteome</keyword>
<dbReference type="AlphaFoldDB" id="A0A518F0B8"/>
<evidence type="ECO:0000256" key="1">
    <source>
        <dbReference type="SAM" id="SignalP"/>
    </source>
</evidence>
<dbReference type="EMBL" id="CP036434">
    <property type="protein sequence ID" value="QDV09786.1"/>
    <property type="molecule type" value="Genomic_DNA"/>
</dbReference>
<gene>
    <name evidence="2" type="ORF">Poly30_53460</name>
</gene>